<proteinExistence type="predicted"/>
<dbReference type="InterPro" id="IPR007300">
    <property type="entry name" value="CidB/LrgB"/>
</dbReference>
<keyword evidence="2 5" id="KW-0812">Transmembrane</keyword>
<protein>
    <submittedName>
        <fullName evidence="6">LrgB family protein</fullName>
    </submittedName>
</protein>
<dbReference type="PANTHER" id="PTHR30249">
    <property type="entry name" value="PUTATIVE SEROTONIN TRANSPORTER"/>
    <property type="match status" value="1"/>
</dbReference>
<dbReference type="Proteomes" id="UP001207605">
    <property type="component" value="Unassembled WGS sequence"/>
</dbReference>
<feature type="transmembrane region" description="Helical" evidence="5">
    <location>
        <begin position="205"/>
        <end position="228"/>
    </location>
</feature>
<accession>A0ABT2S9C1</accession>
<reference evidence="6 7" key="1">
    <citation type="journal article" date="2021" name="ISME Commun">
        <title>Automated analysis of genomic sequences facilitates high-throughput and comprehensive description of bacteria.</title>
        <authorList>
            <person name="Hitch T.C.A."/>
        </authorList>
    </citation>
    <scope>NUCLEOTIDE SEQUENCE [LARGE SCALE GENOMIC DNA]</scope>
    <source>
        <strain evidence="6 7">Sanger_02</strain>
    </source>
</reference>
<dbReference type="PANTHER" id="PTHR30249:SF0">
    <property type="entry name" value="PLASTIDAL GLYCOLATE_GLYCERATE TRANSLOCATOR 1, CHLOROPLASTIC"/>
    <property type="match status" value="1"/>
</dbReference>
<sequence>MSFFENSVFFGVTISIVAYGVGCILKDKLKMDIFNPVLISIVAVIAVLACAHIDYDVYYSGAQYLSYLLTPATVCLAVPLYEKIELLKEHWKAIVAGILSGVLTTLLCVLAMSLIFGFSHEEYVTFLPKSITTAIGMGVSEELGGYVTITVAIIIITGVLGNIIAPFVCKAFRIQDPIARGIAIGTASHAIGTSKAMEMGEIEGAMSSLSIVVSGLLTVVGASIFAQFI</sequence>
<comment type="caution">
    <text evidence="6">The sequence shown here is derived from an EMBL/GenBank/DDBJ whole genome shotgun (WGS) entry which is preliminary data.</text>
</comment>
<keyword evidence="3 5" id="KW-1133">Transmembrane helix</keyword>
<evidence type="ECO:0000256" key="2">
    <source>
        <dbReference type="ARBA" id="ARBA00022692"/>
    </source>
</evidence>
<evidence type="ECO:0000256" key="1">
    <source>
        <dbReference type="ARBA" id="ARBA00004141"/>
    </source>
</evidence>
<name>A0ABT2S9C1_9FIRM</name>
<keyword evidence="7" id="KW-1185">Reference proteome</keyword>
<comment type="subcellular location">
    <subcellularLocation>
        <location evidence="1">Membrane</location>
        <topology evidence="1">Multi-pass membrane protein</topology>
    </subcellularLocation>
</comment>
<feature type="transmembrane region" description="Helical" evidence="5">
    <location>
        <begin position="61"/>
        <end position="81"/>
    </location>
</feature>
<organism evidence="6 7">
    <name type="scientific">Dorea ammoniilytica</name>
    <dbReference type="NCBI Taxonomy" id="2981788"/>
    <lineage>
        <taxon>Bacteria</taxon>
        <taxon>Bacillati</taxon>
        <taxon>Bacillota</taxon>
        <taxon>Clostridia</taxon>
        <taxon>Lachnospirales</taxon>
        <taxon>Lachnospiraceae</taxon>
        <taxon>Dorea</taxon>
    </lineage>
</organism>
<evidence type="ECO:0000313" key="6">
    <source>
        <dbReference type="EMBL" id="MCU6701186.1"/>
    </source>
</evidence>
<evidence type="ECO:0000256" key="5">
    <source>
        <dbReference type="SAM" id="Phobius"/>
    </source>
</evidence>
<feature type="transmembrane region" description="Helical" evidence="5">
    <location>
        <begin position="37"/>
        <end position="55"/>
    </location>
</feature>
<gene>
    <name evidence="6" type="ORF">OCV65_13260</name>
</gene>
<feature type="transmembrane region" description="Helical" evidence="5">
    <location>
        <begin position="93"/>
        <end position="118"/>
    </location>
</feature>
<dbReference type="Pfam" id="PF04172">
    <property type="entry name" value="LrgB"/>
    <property type="match status" value="1"/>
</dbReference>
<evidence type="ECO:0000256" key="4">
    <source>
        <dbReference type="ARBA" id="ARBA00023136"/>
    </source>
</evidence>
<keyword evidence="4 5" id="KW-0472">Membrane</keyword>
<dbReference type="EMBL" id="JAOQJV010000034">
    <property type="protein sequence ID" value="MCU6701186.1"/>
    <property type="molecule type" value="Genomic_DNA"/>
</dbReference>
<evidence type="ECO:0000313" key="7">
    <source>
        <dbReference type="Proteomes" id="UP001207605"/>
    </source>
</evidence>
<feature type="transmembrane region" description="Helical" evidence="5">
    <location>
        <begin position="143"/>
        <end position="165"/>
    </location>
</feature>
<evidence type="ECO:0000256" key="3">
    <source>
        <dbReference type="ARBA" id="ARBA00022989"/>
    </source>
</evidence>
<feature type="transmembrane region" description="Helical" evidence="5">
    <location>
        <begin position="6"/>
        <end position="25"/>
    </location>
</feature>